<evidence type="ECO:0000256" key="1">
    <source>
        <dbReference type="ARBA" id="ARBA00004651"/>
    </source>
</evidence>
<proteinExistence type="inferred from homology"/>
<keyword evidence="11" id="KW-0333">Golgi apparatus</keyword>
<evidence type="ECO:0000256" key="10">
    <source>
        <dbReference type="ARBA" id="ARBA00022989"/>
    </source>
</evidence>
<evidence type="ECO:0000256" key="13">
    <source>
        <dbReference type="SAM" id="Phobius"/>
    </source>
</evidence>
<comment type="similarity">
    <text evidence="3">Belongs to the SWEET sugar transporter family.</text>
</comment>
<evidence type="ECO:0000256" key="12">
    <source>
        <dbReference type="ARBA" id="ARBA00023136"/>
    </source>
</evidence>
<dbReference type="Proteomes" id="UP000695562">
    <property type="component" value="Unassembled WGS sequence"/>
</dbReference>
<evidence type="ECO:0000256" key="3">
    <source>
        <dbReference type="ARBA" id="ARBA00007809"/>
    </source>
</evidence>
<keyword evidence="9" id="KW-0677">Repeat</keyword>
<evidence type="ECO:0000256" key="6">
    <source>
        <dbReference type="ARBA" id="ARBA00022475"/>
    </source>
</evidence>
<evidence type="ECO:0000256" key="5">
    <source>
        <dbReference type="ARBA" id="ARBA00022448"/>
    </source>
</evidence>
<keyword evidence="7" id="KW-0762">Sugar transport</keyword>
<organism evidence="14 15">
    <name type="scientific">Polysphondylium violaceum</name>
    <dbReference type="NCBI Taxonomy" id="133409"/>
    <lineage>
        <taxon>Eukaryota</taxon>
        <taxon>Amoebozoa</taxon>
        <taxon>Evosea</taxon>
        <taxon>Eumycetozoa</taxon>
        <taxon>Dictyostelia</taxon>
        <taxon>Dictyosteliales</taxon>
        <taxon>Dictyosteliaceae</taxon>
        <taxon>Polysphondylium</taxon>
    </lineage>
</organism>
<feature type="transmembrane region" description="Helical" evidence="13">
    <location>
        <begin position="191"/>
        <end position="211"/>
    </location>
</feature>
<feature type="transmembrane region" description="Helical" evidence="13">
    <location>
        <begin position="6"/>
        <end position="24"/>
    </location>
</feature>
<dbReference type="GO" id="GO:0051119">
    <property type="term" value="F:sugar transmembrane transporter activity"/>
    <property type="evidence" value="ECO:0007669"/>
    <property type="project" value="InterPro"/>
</dbReference>
<feature type="transmembrane region" description="Helical" evidence="13">
    <location>
        <begin position="44"/>
        <end position="63"/>
    </location>
</feature>
<feature type="transmembrane region" description="Helical" evidence="13">
    <location>
        <begin position="69"/>
        <end position="88"/>
    </location>
</feature>
<reference evidence="14" key="1">
    <citation type="submission" date="2020-01" db="EMBL/GenBank/DDBJ databases">
        <title>Development of genomics and gene disruption for Polysphondylium violaceum indicates a role for the polyketide synthase stlB in stalk morphogenesis.</title>
        <authorList>
            <person name="Narita B."/>
            <person name="Kawabe Y."/>
            <person name="Kin K."/>
            <person name="Saito T."/>
            <person name="Gibbs R."/>
            <person name="Kuspa A."/>
            <person name="Muzny D."/>
            <person name="Queller D."/>
            <person name="Richards S."/>
            <person name="Strassman J."/>
            <person name="Sucgang R."/>
            <person name="Worley K."/>
            <person name="Schaap P."/>
        </authorList>
    </citation>
    <scope>NUCLEOTIDE SEQUENCE</scope>
    <source>
        <strain evidence="14">QSvi11</strain>
    </source>
</reference>
<keyword evidence="6" id="KW-1003">Cell membrane</keyword>
<feature type="transmembrane region" description="Helical" evidence="13">
    <location>
        <begin position="100"/>
        <end position="119"/>
    </location>
</feature>
<keyword evidence="5" id="KW-0813">Transport</keyword>
<accession>A0A8J4V2U5</accession>
<comment type="caution">
    <text evidence="14">The sequence shown here is derived from an EMBL/GenBank/DDBJ whole genome shotgun (WGS) entry which is preliminary data.</text>
</comment>
<evidence type="ECO:0000256" key="9">
    <source>
        <dbReference type="ARBA" id="ARBA00022737"/>
    </source>
</evidence>
<protein>
    <recommendedName>
        <fullName evidence="4">Sugar transporter SWEET1</fullName>
    </recommendedName>
</protein>
<dbReference type="InterPro" id="IPR047664">
    <property type="entry name" value="SWEET"/>
</dbReference>
<dbReference type="OrthoDB" id="409725at2759"/>
<dbReference type="Gene3D" id="1.20.1280.290">
    <property type="match status" value="2"/>
</dbReference>
<dbReference type="EMBL" id="AJWJ01000326">
    <property type="protein sequence ID" value="KAF2071927.1"/>
    <property type="molecule type" value="Genomic_DNA"/>
</dbReference>
<evidence type="ECO:0000256" key="2">
    <source>
        <dbReference type="ARBA" id="ARBA00004653"/>
    </source>
</evidence>
<keyword evidence="15" id="KW-1185">Reference proteome</keyword>
<feature type="transmembrane region" description="Helical" evidence="13">
    <location>
        <begin position="167"/>
        <end position="185"/>
    </location>
</feature>
<dbReference type="Pfam" id="PF03083">
    <property type="entry name" value="MtN3_slv"/>
    <property type="match status" value="2"/>
</dbReference>
<evidence type="ECO:0000313" key="14">
    <source>
        <dbReference type="EMBL" id="KAF2071927.1"/>
    </source>
</evidence>
<dbReference type="AlphaFoldDB" id="A0A8J4V2U5"/>
<keyword evidence="8 13" id="KW-0812">Transmembrane</keyword>
<keyword evidence="12 13" id="KW-0472">Membrane</keyword>
<dbReference type="FunFam" id="1.20.1280.290:FF:000004">
    <property type="entry name" value="Sugar transporter SWEET"/>
    <property type="match status" value="1"/>
</dbReference>
<evidence type="ECO:0000256" key="7">
    <source>
        <dbReference type="ARBA" id="ARBA00022597"/>
    </source>
</evidence>
<gene>
    <name evidence="14" type="ORF">CYY_006764</name>
</gene>
<evidence type="ECO:0000256" key="4">
    <source>
        <dbReference type="ARBA" id="ARBA00021741"/>
    </source>
</evidence>
<feature type="transmembrane region" description="Helical" evidence="13">
    <location>
        <begin position="131"/>
        <end position="155"/>
    </location>
</feature>
<dbReference type="InterPro" id="IPR004316">
    <property type="entry name" value="SWEET_rpt"/>
</dbReference>
<name>A0A8J4V2U5_9MYCE</name>
<dbReference type="PANTHER" id="PTHR10791">
    <property type="entry name" value="RAG1-ACTIVATING PROTEIN 1"/>
    <property type="match status" value="1"/>
</dbReference>
<dbReference type="PANTHER" id="PTHR10791:SF224">
    <property type="entry name" value="SUGAR TRANSPORTER SWEET"/>
    <property type="match status" value="1"/>
</dbReference>
<evidence type="ECO:0000256" key="8">
    <source>
        <dbReference type="ARBA" id="ARBA00022692"/>
    </source>
</evidence>
<evidence type="ECO:0000313" key="15">
    <source>
        <dbReference type="Proteomes" id="UP000695562"/>
    </source>
</evidence>
<sequence length="262" mass="29321">MTSAQVFSVILSVLGNILSTLLSLSSIKQFILIDKTRNVGNFNIYPIIMLCANSLAWVCYGMSMLRATVIPVNAFGLLITLYYFIVYYGAVPDYHKRRMLALIFFGLMSTTIVFIILVMLMVKDRDVQGPILGYTCNVILFGFYFAPIISLYGVIKSKDTSSINFPLAIVQLFASIVWVAFGYLVGDAFIWVPNSVGAFLAAVQLVIFIYINKFYKSYKSSPSSISEGTVAFINETSPPVSEEDINLDYKYKHVEEDEDTPI</sequence>
<keyword evidence="10 13" id="KW-1133">Transmembrane helix</keyword>
<dbReference type="GO" id="GO:0000139">
    <property type="term" value="C:Golgi membrane"/>
    <property type="evidence" value="ECO:0007669"/>
    <property type="project" value="UniProtKB-SubCell"/>
</dbReference>
<evidence type="ECO:0000256" key="11">
    <source>
        <dbReference type="ARBA" id="ARBA00023034"/>
    </source>
</evidence>
<comment type="subcellular location">
    <subcellularLocation>
        <location evidence="1">Cell membrane</location>
        <topology evidence="1">Multi-pass membrane protein</topology>
    </subcellularLocation>
    <subcellularLocation>
        <location evidence="2">Golgi apparatus membrane</location>
        <topology evidence="2">Multi-pass membrane protein</topology>
    </subcellularLocation>
</comment>
<dbReference type="GO" id="GO:0005886">
    <property type="term" value="C:plasma membrane"/>
    <property type="evidence" value="ECO:0007669"/>
    <property type="project" value="UniProtKB-SubCell"/>
</dbReference>